<dbReference type="GO" id="GO:0046872">
    <property type="term" value="F:metal ion binding"/>
    <property type="evidence" value="ECO:0007669"/>
    <property type="project" value="UniProtKB-KW"/>
</dbReference>
<dbReference type="RefSeq" id="WP_150937472.1">
    <property type="nucleotide sequence ID" value="NZ_VYTZ01000012.1"/>
</dbReference>
<dbReference type="Proteomes" id="UP000327011">
    <property type="component" value="Unassembled WGS sequence"/>
</dbReference>
<dbReference type="PANTHER" id="PTHR23407">
    <property type="entry name" value="ATPASE INHIBITOR/5-FORMYLTETRAHYDROFOLATE CYCLO-LIGASE"/>
    <property type="match status" value="1"/>
</dbReference>
<gene>
    <name evidence="6" type="ORF">F5972_27815</name>
</gene>
<sequence length="191" mass="20862">MDKLNLRRRILRDRSELDERTQRASSAAIRETLLDQPWVQMAGLVACYWSIGTEPATHGLILALWKHGATVMLPVQRPDGELDWAVYDGPDSLAPGPYGVMEPVDVRRGVDAIRTAALVLVPALAVDRVTGVRLGRGGGFYDRALTRVGPNVPTVALLHEGELIEGVPAEPHDQHVRFAALPSGIVRLLQV</sequence>
<evidence type="ECO:0000256" key="2">
    <source>
        <dbReference type="ARBA" id="ARBA00022741"/>
    </source>
</evidence>
<evidence type="ECO:0000313" key="7">
    <source>
        <dbReference type="Proteomes" id="UP000327011"/>
    </source>
</evidence>
<protein>
    <recommendedName>
        <fullName evidence="5">5-formyltetrahydrofolate cyclo-ligase</fullName>
        <ecNumber evidence="5">6.3.3.2</ecNumber>
    </recommendedName>
</protein>
<evidence type="ECO:0000256" key="3">
    <source>
        <dbReference type="ARBA" id="ARBA00022840"/>
    </source>
</evidence>
<dbReference type="AlphaFoldDB" id="A0A5J5JXZ3"/>
<evidence type="ECO:0000256" key="5">
    <source>
        <dbReference type="RuleBase" id="RU361279"/>
    </source>
</evidence>
<dbReference type="GO" id="GO:0009396">
    <property type="term" value="P:folic acid-containing compound biosynthetic process"/>
    <property type="evidence" value="ECO:0007669"/>
    <property type="project" value="TreeGrafter"/>
</dbReference>
<feature type="binding site" evidence="4">
    <location>
        <position position="54"/>
    </location>
    <ligand>
        <name>substrate</name>
    </ligand>
</feature>
<dbReference type="SUPFAM" id="SSF100950">
    <property type="entry name" value="NagB/RpiA/CoA transferase-like"/>
    <property type="match status" value="1"/>
</dbReference>
<feature type="binding site" evidence="4">
    <location>
        <begin position="3"/>
        <end position="7"/>
    </location>
    <ligand>
        <name>ATP</name>
        <dbReference type="ChEBI" id="CHEBI:30616"/>
    </ligand>
</feature>
<keyword evidence="5" id="KW-0479">Metal-binding</keyword>
<reference evidence="6 7" key="1">
    <citation type="submission" date="2019-09" db="EMBL/GenBank/DDBJ databases">
        <title>Screening of Novel Bioactive Compounds from Soil-Associated.</title>
        <authorList>
            <person name="Gong X."/>
        </authorList>
    </citation>
    <scope>NUCLEOTIDE SEQUENCE [LARGE SCALE GENOMIC DNA]</scope>
    <source>
        <strain evidence="6 7">Gxj-6</strain>
    </source>
</reference>
<dbReference type="InterPro" id="IPR002698">
    <property type="entry name" value="FTHF_cligase"/>
</dbReference>
<name>A0A5J5JXZ3_9ACTN</name>
<comment type="similarity">
    <text evidence="1 5">Belongs to the 5-formyltetrahydrofolate cyclo-ligase family.</text>
</comment>
<comment type="caution">
    <text evidence="6">The sequence shown here is derived from an EMBL/GenBank/DDBJ whole genome shotgun (WGS) entry which is preliminary data.</text>
</comment>
<dbReference type="InterPro" id="IPR024185">
    <property type="entry name" value="FTHF_cligase-like_sf"/>
</dbReference>
<accession>A0A5J5JXZ3</accession>
<feature type="binding site" evidence="4">
    <location>
        <begin position="133"/>
        <end position="141"/>
    </location>
    <ligand>
        <name>ATP</name>
        <dbReference type="ChEBI" id="CHEBI:30616"/>
    </ligand>
</feature>
<organism evidence="6 7">
    <name type="scientific">Microbispora cellulosiformans</name>
    <dbReference type="NCBI Taxonomy" id="2614688"/>
    <lineage>
        <taxon>Bacteria</taxon>
        <taxon>Bacillati</taxon>
        <taxon>Actinomycetota</taxon>
        <taxon>Actinomycetes</taxon>
        <taxon>Streptosporangiales</taxon>
        <taxon>Streptosporangiaceae</taxon>
        <taxon>Microbispora</taxon>
    </lineage>
</organism>
<keyword evidence="6" id="KW-0436">Ligase</keyword>
<dbReference type="PANTHER" id="PTHR23407:SF1">
    <property type="entry name" value="5-FORMYLTETRAHYDROFOLATE CYCLO-LIGASE"/>
    <property type="match status" value="1"/>
</dbReference>
<dbReference type="GO" id="GO:0030272">
    <property type="term" value="F:5-formyltetrahydrofolate cyclo-ligase activity"/>
    <property type="evidence" value="ECO:0007669"/>
    <property type="project" value="UniProtKB-EC"/>
</dbReference>
<dbReference type="NCBIfam" id="TIGR02727">
    <property type="entry name" value="MTHFS_bact"/>
    <property type="match status" value="1"/>
</dbReference>
<dbReference type="PIRSF" id="PIRSF006806">
    <property type="entry name" value="FTHF_cligase"/>
    <property type="match status" value="1"/>
</dbReference>
<keyword evidence="7" id="KW-1185">Reference proteome</keyword>
<comment type="cofactor">
    <cofactor evidence="5">
        <name>Mg(2+)</name>
        <dbReference type="ChEBI" id="CHEBI:18420"/>
    </cofactor>
</comment>
<dbReference type="EMBL" id="VYTZ01000012">
    <property type="protein sequence ID" value="KAA9375189.1"/>
    <property type="molecule type" value="Genomic_DNA"/>
</dbReference>
<dbReference type="Pfam" id="PF01812">
    <property type="entry name" value="5-FTHF_cyc-lig"/>
    <property type="match status" value="1"/>
</dbReference>
<keyword evidence="5" id="KW-0460">Magnesium</keyword>
<keyword evidence="2 4" id="KW-0547">Nucleotide-binding</keyword>
<evidence type="ECO:0000313" key="6">
    <source>
        <dbReference type="EMBL" id="KAA9375189.1"/>
    </source>
</evidence>
<evidence type="ECO:0000256" key="4">
    <source>
        <dbReference type="PIRSR" id="PIRSR006806-1"/>
    </source>
</evidence>
<proteinExistence type="inferred from homology"/>
<dbReference type="GO" id="GO:0035999">
    <property type="term" value="P:tetrahydrofolate interconversion"/>
    <property type="evidence" value="ECO:0007669"/>
    <property type="project" value="TreeGrafter"/>
</dbReference>
<dbReference type="InterPro" id="IPR037171">
    <property type="entry name" value="NagB/RpiA_transferase-like"/>
</dbReference>
<dbReference type="EC" id="6.3.3.2" evidence="5"/>
<keyword evidence="3 4" id="KW-0067">ATP-binding</keyword>
<dbReference type="Gene3D" id="3.40.50.10420">
    <property type="entry name" value="NagB/RpiA/CoA transferase-like"/>
    <property type="match status" value="1"/>
</dbReference>
<comment type="catalytic activity">
    <reaction evidence="5">
        <text>(6S)-5-formyl-5,6,7,8-tetrahydrofolate + ATP = (6R)-5,10-methenyltetrahydrofolate + ADP + phosphate</text>
        <dbReference type="Rhea" id="RHEA:10488"/>
        <dbReference type="ChEBI" id="CHEBI:30616"/>
        <dbReference type="ChEBI" id="CHEBI:43474"/>
        <dbReference type="ChEBI" id="CHEBI:57455"/>
        <dbReference type="ChEBI" id="CHEBI:57457"/>
        <dbReference type="ChEBI" id="CHEBI:456216"/>
        <dbReference type="EC" id="6.3.3.2"/>
    </reaction>
</comment>
<dbReference type="GO" id="GO:0005524">
    <property type="term" value="F:ATP binding"/>
    <property type="evidence" value="ECO:0007669"/>
    <property type="project" value="UniProtKB-KW"/>
</dbReference>
<evidence type="ECO:0000256" key="1">
    <source>
        <dbReference type="ARBA" id="ARBA00010638"/>
    </source>
</evidence>